<sequence length="586" mass="68779">MSPILSIMNTVQTFWKCFCDNYNMNIRGINKLLRRHLKRNYEEELIINENGIANHVDCINHCLLFAFGECNSQHFSQCLKLIIHHNKLTKYQEQLICYLSHQTRKSYLNTQFNAILQELNNYGTIIVVDYKMQIFEFFGKRKWTLYTTLVFQKDKKNNEKLKIQAYDHWSSDTKQDVWFTALYFEAIFEIIKSKPHWIKIILDNGGHYHNSELMAIISHWYNWYKIEVCGWIFLEPGETKTTVDSHHAIVIASFYNTSYRPFPVVSESTKPKAPWKIPIPKKLEFLVNKMSTNFINNEFNKIANENTSIWDLGFGISAKDTNYNLGFGIWDFGIWDFGIWILNLGDRYSVNQEFPLNFGWALKENMKFGNKGGEKRISKKIVQYLQRFFLAGNLRPTDRYSPEVMYACLKDLIAECEIIFNEISKPKAPWKIPIPKKLEFLVNKMSTNFINNEFNKIANENTSIWDLGFGISAKDTNYNLGFGIWDFGIWDFGIWILNLGDRYSVNQEFPLNFGWALKENMKFGNKGGEKRISKKIVQYLQRFFLAGNLRPTDRYSPEVMYACLKDLIAECEIIFNEISSVKTIKG</sequence>
<proteinExistence type="predicted"/>
<dbReference type="AlphaFoldDB" id="A0A397J4G7"/>
<evidence type="ECO:0000313" key="1">
    <source>
        <dbReference type="EMBL" id="RHZ82981.1"/>
    </source>
</evidence>
<dbReference type="Proteomes" id="UP000266861">
    <property type="component" value="Unassembled WGS sequence"/>
</dbReference>
<keyword evidence="2" id="KW-1185">Reference proteome</keyword>
<evidence type="ECO:0000313" key="2">
    <source>
        <dbReference type="Proteomes" id="UP000266861"/>
    </source>
</evidence>
<dbReference type="EMBL" id="PQFF01000094">
    <property type="protein sequence ID" value="RHZ82981.1"/>
    <property type="molecule type" value="Genomic_DNA"/>
</dbReference>
<reference evidence="1 2" key="1">
    <citation type="submission" date="2018-08" db="EMBL/GenBank/DDBJ databases">
        <title>Genome and evolution of the arbuscular mycorrhizal fungus Diversispora epigaea (formerly Glomus versiforme) and its bacterial endosymbionts.</title>
        <authorList>
            <person name="Sun X."/>
            <person name="Fei Z."/>
            <person name="Harrison M."/>
        </authorList>
    </citation>
    <scope>NUCLEOTIDE SEQUENCE [LARGE SCALE GENOMIC DNA]</scope>
    <source>
        <strain evidence="1 2">IT104</strain>
    </source>
</reference>
<name>A0A397J4G7_9GLOM</name>
<protein>
    <submittedName>
        <fullName evidence="1">Uncharacterized protein</fullName>
    </submittedName>
</protein>
<comment type="caution">
    <text evidence="1">The sequence shown here is derived from an EMBL/GenBank/DDBJ whole genome shotgun (WGS) entry which is preliminary data.</text>
</comment>
<dbReference type="OrthoDB" id="2439524at2759"/>
<accession>A0A397J4G7</accession>
<organism evidence="1 2">
    <name type="scientific">Diversispora epigaea</name>
    <dbReference type="NCBI Taxonomy" id="1348612"/>
    <lineage>
        <taxon>Eukaryota</taxon>
        <taxon>Fungi</taxon>
        <taxon>Fungi incertae sedis</taxon>
        <taxon>Mucoromycota</taxon>
        <taxon>Glomeromycotina</taxon>
        <taxon>Glomeromycetes</taxon>
        <taxon>Diversisporales</taxon>
        <taxon>Diversisporaceae</taxon>
        <taxon>Diversispora</taxon>
    </lineage>
</organism>
<gene>
    <name evidence="1" type="ORF">Glove_101g47</name>
</gene>